<evidence type="ECO:0000256" key="3">
    <source>
        <dbReference type="PROSITE-ProRule" id="PRU00742"/>
    </source>
</evidence>
<accession>A0A0A1DR81</accession>
<keyword evidence="5" id="KW-1185">Reference proteome</keyword>
<dbReference type="GO" id="GO:0008783">
    <property type="term" value="F:agmatinase activity"/>
    <property type="evidence" value="ECO:0007669"/>
    <property type="project" value="UniProtKB-EC"/>
</dbReference>
<dbReference type="Pfam" id="PF00491">
    <property type="entry name" value="Arginase"/>
    <property type="match status" value="1"/>
</dbReference>
<keyword evidence="1" id="KW-0479">Metal-binding</keyword>
<dbReference type="EMBL" id="CP009896">
    <property type="protein sequence ID" value="AIY19931.2"/>
    <property type="molecule type" value="Genomic_DNA"/>
</dbReference>
<evidence type="ECO:0000256" key="2">
    <source>
        <dbReference type="ARBA" id="ARBA00022801"/>
    </source>
</evidence>
<gene>
    <name evidence="4" type="ORF">KR76_13730</name>
</gene>
<protein>
    <submittedName>
        <fullName evidence="4">Agmatinase</fullName>
        <ecNumber evidence="4">3.5.3.11</ecNumber>
    </submittedName>
</protein>
<dbReference type="GeneID" id="96609926"/>
<dbReference type="PIRSF" id="PIRSF036979">
    <property type="entry name" value="Arginase"/>
    <property type="match status" value="1"/>
</dbReference>
<dbReference type="GO" id="GO:0033389">
    <property type="term" value="P:putrescine biosynthetic process from arginine, via agmatine"/>
    <property type="evidence" value="ECO:0007669"/>
    <property type="project" value="TreeGrafter"/>
</dbReference>
<dbReference type="PANTHER" id="PTHR11358">
    <property type="entry name" value="ARGINASE/AGMATINASE"/>
    <property type="match status" value="1"/>
</dbReference>
<dbReference type="EC" id="3.5.3.11" evidence="4"/>
<dbReference type="InterPro" id="IPR006035">
    <property type="entry name" value="Ureohydrolase"/>
</dbReference>
<dbReference type="SUPFAM" id="SSF52768">
    <property type="entry name" value="Arginase/deacetylase"/>
    <property type="match status" value="1"/>
</dbReference>
<organism evidence="4 5">
    <name type="scientific">Nocardioides simplex</name>
    <name type="common">Arthrobacter simplex</name>
    <dbReference type="NCBI Taxonomy" id="2045"/>
    <lineage>
        <taxon>Bacteria</taxon>
        <taxon>Bacillati</taxon>
        <taxon>Actinomycetota</taxon>
        <taxon>Actinomycetes</taxon>
        <taxon>Propionibacteriales</taxon>
        <taxon>Nocardioidaceae</taxon>
        <taxon>Pimelobacter</taxon>
    </lineage>
</organism>
<dbReference type="InterPro" id="IPR023696">
    <property type="entry name" value="Ureohydrolase_dom_sf"/>
</dbReference>
<dbReference type="STRING" id="2045.KR76_13730"/>
<dbReference type="GO" id="GO:0046872">
    <property type="term" value="F:metal ion binding"/>
    <property type="evidence" value="ECO:0007669"/>
    <property type="project" value="UniProtKB-KW"/>
</dbReference>
<proteinExistence type="inferred from homology"/>
<dbReference type="eggNOG" id="COG0010">
    <property type="taxonomic scope" value="Bacteria"/>
</dbReference>
<dbReference type="PANTHER" id="PTHR11358:SF26">
    <property type="entry name" value="GUANIDINO ACID HYDROLASE, MITOCHONDRIAL"/>
    <property type="match status" value="1"/>
</dbReference>
<evidence type="ECO:0000313" key="5">
    <source>
        <dbReference type="Proteomes" id="UP000030300"/>
    </source>
</evidence>
<dbReference type="Proteomes" id="UP000030300">
    <property type="component" value="Chromosome"/>
</dbReference>
<name>A0A0A1DR81_NOCSI</name>
<sequence>MSLPAPDDPPDGPEIAIVGIGFDVGTHPSRIGARGGPGHIRQQSRLLRPHLADRGPLDLGGIVDWGDVRLTPGRLDSLLDDATPALAEVVASGAVPVVLGGDGTATFPVLRALAAAHGPLAVVHFDAHTDAYPDAPPGADAGAEPLTTATTFTRAVDEGLVDPARSIHLGVRGTTFQTEVCAHARRLGYAVRTTDELVALAPAELTDLLVTHTAGRPVHLSWDMDVFDPAAAPGVATPEWGGLSAREGLAFLRALEPLDIVGADVATVSPPHDLGGTTGLLAARVVLEIVHTLRAGRGARRA</sequence>
<comment type="similarity">
    <text evidence="3">Belongs to the arginase family.</text>
</comment>
<evidence type="ECO:0000256" key="1">
    <source>
        <dbReference type="ARBA" id="ARBA00022723"/>
    </source>
</evidence>
<dbReference type="Gene3D" id="3.40.800.10">
    <property type="entry name" value="Ureohydrolase domain"/>
    <property type="match status" value="1"/>
</dbReference>
<reference evidence="4 5" key="1">
    <citation type="journal article" date="2015" name="Genome Announc.">
        <title>Complete Genome Sequence of Steroid-Transforming Nocardioides simplex VKM Ac-2033D.</title>
        <authorList>
            <person name="Shtratnikova V.Y."/>
            <person name="Schelkunov M.I."/>
            <person name="Pekov Y.A."/>
            <person name="Fokina V.V."/>
            <person name="Logacheva M.D."/>
            <person name="Sokolov S.L."/>
            <person name="Bragin E.Y."/>
            <person name="Ashapkin V.V."/>
            <person name="Donova M.V."/>
        </authorList>
    </citation>
    <scope>NUCLEOTIDE SEQUENCE [LARGE SCALE GENOMIC DNA]</scope>
    <source>
        <strain evidence="4 5">VKM Ac-2033D</strain>
    </source>
</reference>
<dbReference type="KEGG" id="psim:KR76_13730"/>
<dbReference type="AlphaFoldDB" id="A0A0A1DR81"/>
<dbReference type="RefSeq" id="WP_052138653.1">
    <property type="nucleotide sequence ID" value="NZ_BJMC01000009.1"/>
</dbReference>
<evidence type="ECO:0000313" key="4">
    <source>
        <dbReference type="EMBL" id="AIY19931.2"/>
    </source>
</evidence>
<dbReference type="PROSITE" id="PS51409">
    <property type="entry name" value="ARGINASE_2"/>
    <property type="match status" value="1"/>
</dbReference>
<dbReference type="OrthoDB" id="9788689at2"/>
<dbReference type="HOGENOM" id="CLU_039478_0_0_11"/>
<keyword evidence="2 4" id="KW-0378">Hydrolase</keyword>
<dbReference type="PRINTS" id="PR00116">
    <property type="entry name" value="ARGINASE"/>
</dbReference>